<proteinExistence type="predicted"/>
<evidence type="ECO:0000259" key="3">
    <source>
        <dbReference type="Pfam" id="PF13568"/>
    </source>
</evidence>
<dbReference type="EMBL" id="JALPRF010000002">
    <property type="protein sequence ID" value="MCK8492956.1"/>
    <property type="molecule type" value="Genomic_DNA"/>
</dbReference>
<gene>
    <name evidence="4" type="ORF">M0L20_13900</name>
</gene>
<feature type="region of interest" description="Disordered" evidence="1">
    <location>
        <begin position="24"/>
        <end position="103"/>
    </location>
</feature>
<organism evidence="4 5">
    <name type="scientific">Spirosoma liriopis</name>
    <dbReference type="NCBI Taxonomy" id="2937440"/>
    <lineage>
        <taxon>Bacteria</taxon>
        <taxon>Pseudomonadati</taxon>
        <taxon>Bacteroidota</taxon>
        <taxon>Cytophagia</taxon>
        <taxon>Cytophagales</taxon>
        <taxon>Cytophagaceae</taxon>
        <taxon>Spirosoma</taxon>
    </lineage>
</organism>
<sequence>MTTPLMKSLILLSVGILSSGMSWAQQSPSTTVPRSNTFNTATQPGKKPNRQQELYDQYHGYNKKATESTPTPSVNEPVRPTRSEPIARPTETAGSVPARTQAISQDSRARIGVRGGVTYPVFLDNVTGADPSVDFVGGAVFQFGRGRLSFQPEINYSRSTAKVDPGFGIVKASSDQVIVPLFLKIASGTFDGNRFFVNVGPYGAYLASVSWNGLKRQIPSNVGRFSYGGAAGVGAMLKAGPGHVTVEVRGMYQLGDNARGFYTDYKTIFTETTVGYIIPLGGR</sequence>
<feature type="compositionally biased region" description="Polar residues" evidence="1">
    <location>
        <begin position="24"/>
        <end position="43"/>
    </location>
</feature>
<evidence type="ECO:0000256" key="1">
    <source>
        <dbReference type="SAM" id="MobiDB-lite"/>
    </source>
</evidence>
<feature type="domain" description="Outer membrane protein beta-barrel" evidence="3">
    <location>
        <begin position="104"/>
        <end position="257"/>
    </location>
</feature>
<dbReference type="Pfam" id="PF13568">
    <property type="entry name" value="OMP_b-brl_2"/>
    <property type="match status" value="1"/>
</dbReference>
<keyword evidence="2" id="KW-0732">Signal</keyword>
<dbReference type="InterPro" id="IPR025665">
    <property type="entry name" value="Beta-barrel_OMP_2"/>
</dbReference>
<comment type="caution">
    <text evidence="4">The sequence shown here is derived from an EMBL/GenBank/DDBJ whole genome shotgun (WGS) entry which is preliminary data.</text>
</comment>
<dbReference type="RefSeq" id="WP_248477548.1">
    <property type="nucleotide sequence ID" value="NZ_JALPRF010000002.1"/>
</dbReference>
<evidence type="ECO:0000256" key="2">
    <source>
        <dbReference type="SAM" id="SignalP"/>
    </source>
</evidence>
<accession>A0ABT0HLB0</accession>
<name>A0ABT0HLB0_9BACT</name>
<evidence type="ECO:0000313" key="5">
    <source>
        <dbReference type="Proteomes" id="UP001202180"/>
    </source>
</evidence>
<feature type="signal peptide" evidence="2">
    <location>
        <begin position="1"/>
        <end position="24"/>
    </location>
</feature>
<dbReference type="Proteomes" id="UP001202180">
    <property type="component" value="Unassembled WGS sequence"/>
</dbReference>
<feature type="chain" id="PRO_5046466898" evidence="2">
    <location>
        <begin position="25"/>
        <end position="283"/>
    </location>
</feature>
<reference evidence="4 5" key="1">
    <citation type="submission" date="2022-04" db="EMBL/GenBank/DDBJ databases">
        <title>Spirosoma sp. strain RP8 genome sequencing and assembly.</title>
        <authorList>
            <person name="Jung Y."/>
        </authorList>
    </citation>
    <scope>NUCLEOTIDE SEQUENCE [LARGE SCALE GENOMIC DNA]</scope>
    <source>
        <strain evidence="4 5">RP8</strain>
    </source>
</reference>
<keyword evidence="5" id="KW-1185">Reference proteome</keyword>
<evidence type="ECO:0000313" key="4">
    <source>
        <dbReference type="EMBL" id="MCK8492956.1"/>
    </source>
</evidence>
<protein>
    <submittedName>
        <fullName evidence="4">PorT family protein</fullName>
    </submittedName>
</protein>